<dbReference type="Pfam" id="PF03137">
    <property type="entry name" value="OATP"/>
    <property type="match status" value="1"/>
</dbReference>
<dbReference type="GO" id="GO:0016323">
    <property type="term" value="C:basolateral plasma membrane"/>
    <property type="evidence" value="ECO:0007669"/>
    <property type="project" value="TreeGrafter"/>
</dbReference>
<sequence>MRHIRTYITRLWISAPKDSDGNTQKDNEFESTDQHPDDEDEDPRLTSCGVGSWRPQWLQVFARMTGTYFVGSMSTLEKRFAFDSKISGFILIADNFSQMLVSPIIGYFGSRVNRPRMIASGELMLSLSCFMTALPYFIYGAGTHLLHDDNLLSKLARNETRYELCPANHSDIDCSGGKHSTIWLAVVLLWMGSFLRGLGFTAYFVIGMPYIDDSVSKKNSPIYISVITALRLIGPALGFLLSSLSLRFYENPFYDPGVTRRDPRFIGAWWIGFTVIGMLLLFAALPMFLFPKQFKNATVKAKDLKENVKGMRGTAQAIKRLAQNPILMFHLVGSTIRYIGIGGFYIFKTKYIESQYRQTSSGASFITGSTSILPMATGIILGGALITLVKPRPRTLVIYMFLVELVGNGGIFTGMFMGCPPMELQETRYVNNEYSMVSGCNQACDCTTSVFTPICAADKSTTYFSPCFAGCKQLDRQTNTLSDCSCIGEYGGTATTGYCQSDTDKCDKLFTYLMIITLGGLISSTARTGNYLLTLRSVDPKDKSFAMGMMSTFMAVFAFIPYPLIFGAITDSACLVWEKTCGKQGNCWIYDQDKFSPQNRARNMWLTCLPHK</sequence>
<comment type="similarity">
    <text evidence="2 8">Belongs to the organo anion transporter (TC 2.A.60) family.</text>
</comment>
<comment type="subcellular location">
    <subcellularLocation>
        <location evidence="1 8">Cell membrane</location>
        <topology evidence="1 8">Multi-pass membrane protein</topology>
    </subcellularLocation>
</comment>
<dbReference type="NCBIfam" id="TIGR00805">
    <property type="entry name" value="oat"/>
    <property type="match status" value="1"/>
</dbReference>
<keyword evidence="6 8" id="KW-0472">Membrane</keyword>
<evidence type="ECO:0000313" key="11">
    <source>
        <dbReference type="EMBL" id="CAD7643851.1"/>
    </source>
</evidence>
<dbReference type="GO" id="GO:0015347">
    <property type="term" value="F:sodium-independent organic anion transmembrane transporter activity"/>
    <property type="evidence" value="ECO:0007669"/>
    <property type="project" value="TreeGrafter"/>
</dbReference>
<dbReference type="AlphaFoldDB" id="A0A7R9QGA7"/>
<evidence type="ECO:0000256" key="1">
    <source>
        <dbReference type="ARBA" id="ARBA00004651"/>
    </source>
</evidence>
<comment type="caution">
    <text evidence="8">Lacks conserved residue(s) required for the propagation of feature annotation.</text>
</comment>
<evidence type="ECO:0000256" key="7">
    <source>
        <dbReference type="ARBA" id="ARBA00023157"/>
    </source>
</evidence>
<dbReference type="EMBL" id="CAJPVJ010001482">
    <property type="protein sequence ID" value="CAG2164808.1"/>
    <property type="molecule type" value="Genomic_DNA"/>
</dbReference>
<dbReference type="EMBL" id="OC916307">
    <property type="protein sequence ID" value="CAD7643851.1"/>
    <property type="molecule type" value="Genomic_DNA"/>
</dbReference>
<feature type="transmembrane region" description="Helical" evidence="8">
    <location>
        <begin position="123"/>
        <end position="142"/>
    </location>
</feature>
<dbReference type="InterPro" id="IPR002350">
    <property type="entry name" value="Kazal_dom"/>
</dbReference>
<proteinExistence type="inferred from homology"/>
<keyword evidence="7" id="KW-1015">Disulfide bond</keyword>
<dbReference type="Proteomes" id="UP000728032">
    <property type="component" value="Unassembled WGS sequence"/>
</dbReference>
<evidence type="ECO:0000256" key="4">
    <source>
        <dbReference type="ARBA" id="ARBA00022692"/>
    </source>
</evidence>
<keyword evidence="4 8" id="KW-0812">Transmembrane</keyword>
<organism evidence="11">
    <name type="scientific">Oppiella nova</name>
    <dbReference type="NCBI Taxonomy" id="334625"/>
    <lineage>
        <taxon>Eukaryota</taxon>
        <taxon>Metazoa</taxon>
        <taxon>Ecdysozoa</taxon>
        <taxon>Arthropoda</taxon>
        <taxon>Chelicerata</taxon>
        <taxon>Arachnida</taxon>
        <taxon>Acari</taxon>
        <taxon>Acariformes</taxon>
        <taxon>Sarcoptiformes</taxon>
        <taxon>Oribatida</taxon>
        <taxon>Brachypylina</taxon>
        <taxon>Oppioidea</taxon>
        <taxon>Oppiidae</taxon>
        <taxon>Oppiella</taxon>
    </lineage>
</organism>
<feature type="compositionally biased region" description="Basic and acidic residues" evidence="9">
    <location>
        <begin position="18"/>
        <end position="35"/>
    </location>
</feature>
<evidence type="ECO:0000256" key="8">
    <source>
        <dbReference type="RuleBase" id="RU362056"/>
    </source>
</evidence>
<dbReference type="CDD" id="cd17336">
    <property type="entry name" value="MFS_SLCO_OATP"/>
    <property type="match status" value="1"/>
</dbReference>
<evidence type="ECO:0000256" key="5">
    <source>
        <dbReference type="ARBA" id="ARBA00022989"/>
    </source>
</evidence>
<dbReference type="PANTHER" id="PTHR11388:SF76">
    <property type="entry name" value="SOLUTE CARRIER ORGANIC ANION TRANSPORTER FAMILY MEMBER"/>
    <property type="match status" value="1"/>
</dbReference>
<feature type="transmembrane region" description="Helical" evidence="8">
    <location>
        <begin position="545"/>
        <end position="565"/>
    </location>
</feature>
<dbReference type="Gene3D" id="1.20.1250.20">
    <property type="entry name" value="MFS general substrate transporter like domains"/>
    <property type="match status" value="1"/>
</dbReference>
<evidence type="ECO:0000259" key="10">
    <source>
        <dbReference type="PROSITE" id="PS51465"/>
    </source>
</evidence>
<feature type="transmembrane region" description="Helical" evidence="8">
    <location>
        <begin position="396"/>
        <end position="418"/>
    </location>
</feature>
<evidence type="ECO:0000256" key="3">
    <source>
        <dbReference type="ARBA" id="ARBA00022475"/>
    </source>
</evidence>
<keyword evidence="12" id="KW-1185">Reference proteome</keyword>
<dbReference type="OrthoDB" id="5062115at2759"/>
<feature type="transmembrane region" description="Helical" evidence="8">
    <location>
        <begin position="509"/>
        <end position="533"/>
    </location>
</feature>
<gene>
    <name evidence="11" type="ORF">ONB1V03_LOCUS4357</name>
</gene>
<dbReference type="GO" id="GO:0043252">
    <property type="term" value="P:sodium-independent organic anion transport"/>
    <property type="evidence" value="ECO:0007669"/>
    <property type="project" value="TreeGrafter"/>
</dbReference>
<protein>
    <recommendedName>
        <fullName evidence="8">Solute carrier organic anion transporter family member</fullName>
    </recommendedName>
</protein>
<dbReference type="InterPro" id="IPR004156">
    <property type="entry name" value="OATP"/>
</dbReference>
<accession>A0A7R9QGA7</accession>
<dbReference type="Pfam" id="PF07648">
    <property type="entry name" value="Kazal_2"/>
    <property type="match status" value="1"/>
</dbReference>
<dbReference type="GO" id="GO:0006811">
    <property type="term" value="P:monoatomic ion transport"/>
    <property type="evidence" value="ECO:0007669"/>
    <property type="project" value="UniProtKB-KW"/>
</dbReference>
<keyword evidence="5 8" id="KW-1133">Transmembrane helix</keyword>
<keyword evidence="8" id="KW-0813">Transport</keyword>
<feature type="transmembrane region" description="Helical" evidence="8">
    <location>
        <begin position="366"/>
        <end position="389"/>
    </location>
</feature>
<evidence type="ECO:0000256" key="2">
    <source>
        <dbReference type="ARBA" id="ARBA00009657"/>
    </source>
</evidence>
<feature type="transmembrane region" description="Helical" evidence="8">
    <location>
        <begin position="326"/>
        <end position="346"/>
    </location>
</feature>
<reference evidence="11" key="1">
    <citation type="submission" date="2020-11" db="EMBL/GenBank/DDBJ databases">
        <authorList>
            <person name="Tran Van P."/>
        </authorList>
    </citation>
    <scope>NUCLEOTIDE SEQUENCE</scope>
</reference>
<feature type="region of interest" description="Disordered" evidence="9">
    <location>
        <begin position="18"/>
        <end position="45"/>
    </location>
</feature>
<evidence type="ECO:0000256" key="6">
    <source>
        <dbReference type="ARBA" id="ARBA00023136"/>
    </source>
</evidence>
<feature type="domain" description="Kazal-like" evidence="10">
    <location>
        <begin position="434"/>
        <end position="488"/>
    </location>
</feature>
<dbReference type="SUPFAM" id="SSF103473">
    <property type="entry name" value="MFS general substrate transporter"/>
    <property type="match status" value="1"/>
</dbReference>
<feature type="transmembrane region" description="Helical" evidence="8">
    <location>
        <begin position="182"/>
        <end position="210"/>
    </location>
</feature>
<evidence type="ECO:0000313" key="12">
    <source>
        <dbReference type="Proteomes" id="UP000728032"/>
    </source>
</evidence>
<dbReference type="PANTHER" id="PTHR11388">
    <property type="entry name" value="ORGANIC ANION TRANSPORTER"/>
    <property type="match status" value="1"/>
</dbReference>
<dbReference type="InterPro" id="IPR036259">
    <property type="entry name" value="MFS_trans_sf"/>
</dbReference>
<feature type="transmembrane region" description="Helical" evidence="8">
    <location>
        <begin position="222"/>
        <end position="246"/>
    </location>
</feature>
<feature type="transmembrane region" description="Helical" evidence="8">
    <location>
        <begin position="266"/>
        <end position="290"/>
    </location>
</feature>
<keyword evidence="8" id="KW-0406">Ion transport</keyword>
<evidence type="ECO:0000256" key="9">
    <source>
        <dbReference type="SAM" id="MobiDB-lite"/>
    </source>
</evidence>
<keyword evidence="3" id="KW-1003">Cell membrane</keyword>
<dbReference type="PROSITE" id="PS51465">
    <property type="entry name" value="KAZAL_2"/>
    <property type="match status" value="1"/>
</dbReference>
<name>A0A7R9QGA7_9ACAR</name>